<dbReference type="SUPFAM" id="SSF81340">
    <property type="entry name" value="Clc chloride channel"/>
    <property type="match status" value="2"/>
</dbReference>
<dbReference type="EMBL" id="HBIX01024634">
    <property type="protein sequence ID" value="CAE0724268.1"/>
    <property type="molecule type" value="Transcribed_RNA"/>
</dbReference>
<dbReference type="AlphaFoldDB" id="A0A7S4EMN9"/>
<gene>
    <name evidence="7" type="ORF">PAUS00366_LOCUS17024</name>
</gene>
<dbReference type="Pfam" id="PF00654">
    <property type="entry name" value="Voltage_CLC"/>
    <property type="match status" value="2"/>
</dbReference>
<feature type="compositionally biased region" description="Polar residues" evidence="5">
    <location>
        <begin position="265"/>
        <end position="288"/>
    </location>
</feature>
<dbReference type="PANTHER" id="PTHR43427">
    <property type="entry name" value="CHLORIDE CHANNEL PROTEIN CLC-E"/>
    <property type="match status" value="1"/>
</dbReference>
<keyword evidence="2 6" id="KW-0812">Transmembrane</keyword>
<evidence type="ECO:0008006" key="8">
    <source>
        <dbReference type="Google" id="ProtNLM"/>
    </source>
</evidence>
<dbReference type="GO" id="GO:0015108">
    <property type="term" value="F:chloride transmembrane transporter activity"/>
    <property type="evidence" value="ECO:0007669"/>
    <property type="project" value="InterPro"/>
</dbReference>
<feature type="transmembrane region" description="Helical" evidence="6">
    <location>
        <begin position="825"/>
        <end position="843"/>
    </location>
</feature>
<evidence type="ECO:0000256" key="1">
    <source>
        <dbReference type="ARBA" id="ARBA00004141"/>
    </source>
</evidence>
<feature type="transmembrane region" description="Helical" evidence="6">
    <location>
        <begin position="387"/>
        <end position="408"/>
    </location>
</feature>
<feature type="transmembrane region" description="Helical" evidence="6">
    <location>
        <begin position="502"/>
        <end position="520"/>
    </location>
</feature>
<feature type="compositionally biased region" description="Basic and acidic residues" evidence="5">
    <location>
        <begin position="1"/>
        <end position="11"/>
    </location>
</feature>
<feature type="transmembrane region" description="Helical" evidence="6">
    <location>
        <begin position="882"/>
        <end position="903"/>
    </location>
</feature>
<evidence type="ECO:0000256" key="6">
    <source>
        <dbReference type="SAM" id="Phobius"/>
    </source>
</evidence>
<comment type="subcellular location">
    <subcellularLocation>
        <location evidence="1">Membrane</location>
        <topology evidence="1">Multi-pass membrane protein</topology>
    </subcellularLocation>
</comment>
<feature type="region of interest" description="Disordered" evidence="5">
    <location>
        <begin position="1109"/>
        <end position="1141"/>
    </location>
</feature>
<feature type="transmembrane region" description="Helical" evidence="6">
    <location>
        <begin position="568"/>
        <end position="589"/>
    </location>
</feature>
<reference evidence="7" key="1">
    <citation type="submission" date="2021-01" db="EMBL/GenBank/DDBJ databases">
        <authorList>
            <person name="Corre E."/>
            <person name="Pelletier E."/>
            <person name="Niang G."/>
            <person name="Scheremetjew M."/>
            <person name="Finn R."/>
            <person name="Kale V."/>
            <person name="Holt S."/>
            <person name="Cochrane G."/>
            <person name="Meng A."/>
            <person name="Brown T."/>
            <person name="Cohen L."/>
        </authorList>
    </citation>
    <scope>NUCLEOTIDE SEQUENCE</scope>
    <source>
        <strain evidence="7">10249 10 AB</strain>
    </source>
</reference>
<dbReference type="InterPro" id="IPR050368">
    <property type="entry name" value="ClC-type_chloride_channel"/>
</dbReference>
<accession>A0A7S4EMN9</accession>
<organism evidence="7">
    <name type="scientific">Pseudo-nitzschia australis</name>
    <dbReference type="NCBI Taxonomy" id="44445"/>
    <lineage>
        <taxon>Eukaryota</taxon>
        <taxon>Sar</taxon>
        <taxon>Stramenopiles</taxon>
        <taxon>Ochrophyta</taxon>
        <taxon>Bacillariophyta</taxon>
        <taxon>Bacillariophyceae</taxon>
        <taxon>Bacillariophycidae</taxon>
        <taxon>Bacillariales</taxon>
        <taxon>Bacillariaceae</taxon>
        <taxon>Pseudo-nitzschia</taxon>
    </lineage>
</organism>
<feature type="compositionally biased region" description="Basic residues" evidence="5">
    <location>
        <begin position="13"/>
        <end position="37"/>
    </location>
</feature>
<proteinExistence type="predicted"/>
<feature type="transmembrane region" description="Helical" evidence="6">
    <location>
        <begin position="850"/>
        <end position="870"/>
    </location>
</feature>
<keyword evidence="3 6" id="KW-1133">Transmembrane helix</keyword>
<dbReference type="CDD" id="cd00400">
    <property type="entry name" value="Voltage_gated_ClC"/>
    <property type="match status" value="1"/>
</dbReference>
<feature type="transmembrane region" description="Helical" evidence="6">
    <location>
        <begin position="532"/>
        <end position="556"/>
    </location>
</feature>
<evidence type="ECO:0000313" key="7">
    <source>
        <dbReference type="EMBL" id="CAE0724268.1"/>
    </source>
</evidence>
<dbReference type="GO" id="GO:0016020">
    <property type="term" value="C:membrane"/>
    <property type="evidence" value="ECO:0007669"/>
    <property type="project" value="UniProtKB-SubCell"/>
</dbReference>
<protein>
    <recommendedName>
        <fullName evidence="8">Chloride channel protein</fullName>
    </recommendedName>
</protein>
<evidence type="ECO:0000256" key="4">
    <source>
        <dbReference type="ARBA" id="ARBA00023136"/>
    </source>
</evidence>
<feature type="region of interest" description="Disordered" evidence="5">
    <location>
        <begin position="1042"/>
        <end position="1075"/>
    </location>
</feature>
<dbReference type="InterPro" id="IPR001807">
    <property type="entry name" value="ClC"/>
</dbReference>
<sequence length="1141" mass="126298">MRRLAMEESNHKSSTRATRRNSRHHRRRRRRRYHKQRTTMEGIRLRSDSTGSTKNAFYQGIIVSDSRQDNDFDNDRQSLHSDDQGGGLRRRRKVKSDYARGKHPPLPRRSLGNCTLESNNDPYKLLSSENLNSNTEDNNPIFEFSAGNKDLRTFRQQTDPLTYSMSSFLSTSSKQLLGTNLLNDDGSRESGGDSYLDSESSILGVANSNAADEFGGLPPGGRVDMRRISALSSNSGMYFNQSAPPGPLLQGIVIGGNNQPAFQYGSNLPSNRASNLYPTQQVNNSQYPPNYGSVDVPPDQKVVNPSSPAPLTIKEDDESSEESKRNIYISNEVVGRFDISGWLSKDVAYDNEGVPYFESTTNWTVAGTIRWLFYNPIYPEFTSLQQFSWAVVLGIFMGIFTAGWKLLIDVCVEFTWKKAPEKLLEWGFFTDLNGAFPLYHYMWITPGILSGILTYISHSLPTPIPTQDDWIHTLHSNGIQESDTFIPTFVISTIGMTSGLSLGPELPLILTAGMIGSWLGRVCRQSLLQARVMNLTAASAAIGGMFGFPLAGGIFVMELPHRMGLQYFEALSPATIASIVAVLINRIVINNDVTGMFQYPFLSESLPSYIFKDAIVYGLFGGALGMFYTFNVKIIKKFVRHLLDCCDNAPVSDDNTDIDNIEDFGESIPFVNTFKSSEMTANKNRNKVFSPFAGLLPHTPTRAALTSTFAGIAVGITGIFLPHVMFWGEAQLQTMIDKRKTPLPIFGQGDEATADLVALGQCMLDQSQESFLSIRCSIAIVLAKIFVTGLSLGTGIVGGHFWAPLFVGATASQFFTESIGISSDWLGISTTLTQYPCVALLCIMGATHVVTFRAHMAIILILTLTIDAFVPEDYALRNLKVAGDYSAVFPLLTVAVFVALQISRQTTFYGKQRSRGDIQALPEALCEPGKEGKPLVMDYEGKLHALDESDYEYETDYDSDDDYSNSFMTNEIYASLSQDDIEANFQEKNKYKAPSPTLNTVTSALIDDSKTSSPVNFDISNKVSQKKINESRRKKRIQALDNLLNGPIQTASKKDAAPSNSGKKKKTHRRTQSEPFLLENINLRADAMLDSSPDPGGWKKPVLKRVDSYGEIDQGQPSLMDQARRRAASVAKADNGTKKKY</sequence>
<feature type="region of interest" description="Disordered" evidence="5">
    <location>
        <begin position="67"/>
        <end position="114"/>
    </location>
</feature>
<feature type="transmembrane region" description="Helical" evidence="6">
    <location>
        <begin position="778"/>
        <end position="805"/>
    </location>
</feature>
<feature type="region of interest" description="Disordered" evidence="5">
    <location>
        <begin position="1"/>
        <end position="52"/>
    </location>
</feature>
<feature type="transmembrane region" description="Helical" evidence="6">
    <location>
        <begin position="609"/>
        <end position="630"/>
    </location>
</feature>
<dbReference type="Gene3D" id="1.10.3080.10">
    <property type="entry name" value="Clc chloride channel"/>
    <property type="match status" value="2"/>
</dbReference>
<keyword evidence="4 6" id="KW-0472">Membrane</keyword>
<dbReference type="InterPro" id="IPR014743">
    <property type="entry name" value="Cl-channel_core"/>
</dbReference>
<feature type="compositionally biased region" description="Basic and acidic residues" evidence="5">
    <location>
        <begin position="67"/>
        <end position="83"/>
    </location>
</feature>
<evidence type="ECO:0000256" key="3">
    <source>
        <dbReference type="ARBA" id="ARBA00022989"/>
    </source>
</evidence>
<name>A0A7S4EMN9_9STRA</name>
<feature type="region of interest" description="Disordered" evidence="5">
    <location>
        <begin position="265"/>
        <end position="323"/>
    </location>
</feature>
<evidence type="ECO:0000256" key="5">
    <source>
        <dbReference type="SAM" id="MobiDB-lite"/>
    </source>
</evidence>
<evidence type="ECO:0000256" key="2">
    <source>
        <dbReference type="ARBA" id="ARBA00022692"/>
    </source>
</evidence>